<evidence type="ECO:0000256" key="1">
    <source>
        <dbReference type="SAM" id="MobiDB-lite"/>
    </source>
</evidence>
<dbReference type="STRING" id="1890683.A0A427YF87"/>
<protein>
    <submittedName>
        <fullName evidence="2">Uncharacterized protein</fullName>
    </submittedName>
</protein>
<accession>A0A427YF87</accession>
<dbReference type="Proteomes" id="UP000279259">
    <property type="component" value="Unassembled WGS sequence"/>
</dbReference>
<feature type="compositionally biased region" description="Polar residues" evidence="1">
    <location>
        <begin position="23"/>
        <end position="34"/>
    </location>
</feature>
<organism evidence="2 3">
    <name type="scientific">Saitozyma podzolica</name>
    <dbReference type="NCBI Taxonomy" id="1890683"/>
    <lineage>
        <taxon>Eukaryota</taxon>
        <taxon>Fungi</taxon>
        <taxon>Dikarya</taxon>
        <taxon>Basidiomycota</taxon>
        <taxon>Agaricomycotina</taxon>
        <taxon>Tremellomycetes</taxon>
        <taxon>Tremellales</taxon>
        <taxon>Trimorphomycetaceae</taxon>
        <taxon>Saitozyma</taxon>
    </lineage>
</organism>
<feature type="compositionally biased region" description="Basic and acidic residues" evidence="1">
    <location>
        <begin position="56"/>
        <end position="65"/>
    </location>
</feature>
<keyword evidence="3" id="KW-1185">Reference proteome</keyword>
<reference evidence="2 3" key="1">
    <citation type="submission" date="2018-11" db="EMBL/GenBank/DDBJ databases">
        <title>Genome sequence of Saitozyma podzolica DSM 27192.</title>
        <authorList>
            <person name="Aliyu H."/>
            <person name="Gorte O."/>
            <person name="Ochsenreither K."/>
        </authorList>
    </citation>
    <scope>NUCLEOTIDE SEQUENCE [LARGE SCALE GENOMIC DNA]</scope>
    <source>
        <strain evidence="2 3">DSM 27192</strain>
    </source>
</reference>
<evidence type="ECO:0000313" key="3">
    <source>
        <dbReference type="Proteomes" id="UP000279259"/>
    </source>
</evidence>
<comment type="caution">
    <text evidence="2">The sequence shown here is derived from an EMBL/GenBank/DDBJ whole genome shotgun (WGS) entry which is preliminary data.</text>
</comment>
<proteinExistence type="predicted"/>
<feature type="region of interest" description="Disordered" evidence="1">
    <location>
        <begin position="23"/>
        <end position="65"/>
    </location>
</feature>
<gene>
    <name evidence="2" type="ORF">EHS25_001831</name>
</gene>
<dbReference type="EMBL" id="RSCD01000012">
    <property type="protein sequence ID" value="RSH89845.1"/>
    <property type="molecule type" value="Genomic_DNA"/>
</dbReference>
<name>A0A427YF87_9TREE</name>
<dbReference type="AlphaFoldDB" id="A0A427YF87"/>
<dbReference type="OrthoDB" id="3263880at2759"/>
<evidence type="ECO:0000313" key="2">
    <source>
        <dbReference type="EMBL" id="RSH89845.1"/>
    </source>
</evidence>
<sequence>MSESSMSADFEYAVYHIKYHTSTPGRSLTASNSEDSSKEGGAAPLGPLSLVAPGDNEMRRESDRQGRFHRMKAVVEMVLREIDECGIMRKPSWDGVRALLLMPSLGSPRRQPHRSGQHAPLLVGIVARIPRRTRQLRKHLPNCGL</sequence>